<reference evidence="4 5" key="1">
    <citation type="submission" date="2019-10" db="EMBL/GenBank/DDBJ databases">
        <title>Nonomuraea sp. nov., isolated from Phyllanthus amarus.</title>
        <authorList>
            <person name="Klykleung N."/>
            <person name="Tanasupawat S."/>
        </authorList>
    </citation>
    <scope>NUCLEOTIDE SEQUENCE [LARGE SCALE GENOMIC DNA]</scope>
    <source>
        <strain evidence="4 5">PA1-10</strain>
    </source>
</reference>
<gene>
    <name evidence="4" type="ORF">FH608_044595</name>
</gene>
<dbReference type="SUPFAM" id="SSF51735">
    <property type="entry name" value="NAD(P)-binding Rossmann-fold domains"/>
    <property type="match status" value="1"/>
</dbReference>
<feature type="compositionally biased region" description="Basic and acidic residues" evidence="2">
    <location>
        <begin position="80"/>
        <end position="93"/>
    </location>
</feature>
<dbReference type="Pfam" id="PF01370">
    <property type="entry name" value="Epimerase"/>
    <property type="match status" value="1"/>
</dbReference>
<name>A0A5C4VD57_9ACTN</name>
<dbReference type="AlphaFoldDB" id="A0A5C4VD57"/>
<keyword evidence="5" id="KW-1185">Reference proteome</keyword>
<feature type="region of interest" description="Disordered" evidence="2">
    <location>
        <begin position="1"/>
        <end position="115"/>
    </location>
</feature>
<comment type="caution">
    <text evidence="4">The sequence shown here is derived from an EMBL/GenBank/DDBJ whole genome shotgun (WGS) entry which is preliminary data.</text>
</comment>
<dbReference type="Gene3D" id="3.40.50.720">
    <property type="entry name" value="NAD(P)-binding Rossmann-like Domain"/>
    <property type="match status" value="1"/>
</dbReference>
<protein>
    <submittedName>
        <fullName evidence="4">NAD-dependent epimerase/dehydratase family protein</fullName>
    </submittedName>
</protein>
<feature type="domain" description="NAD-dependent epimerase/dehydratase" evidence="3">
    <location>
        <begin position="272"/>
        <end position="354"/>
    </location>
</feature>
<organism evidence="4 5">
    <name type="scientific">Nonomuraea phyllanthi</name>
    <dbReference type="NCBI Taxonomy" id="2219224"/>
    <lineage>
        <taxon>Bacteria</taxon>
        <taxon>Bacillati</taxon>
        <taxon>Actinomycetota</taxon>
        <taxon>Actinomycetes</taxon>
        <taxon>Streptosporangiales</taxon>
        <taxon>Streptosporangiaceae</taxon>
        <taxon>Nonomuraea</taxon>
    </lineage>
</organism>
<dbReference type="OrthoDB" id="7352636at2"/>
<evidence type="ECO:0000256" key="2">
    <source>
        <dbReference type="SAM" id="MobiDB-lite"/>
    </source>
</evidence>
<dbReference type="InterPro" id="IPR001509">
    <property type="entry name" value="Epimerase_deHydtase"/>
</dbReference>
<evidence type="ECO:0000259" key="3">
    <source>
        <dbReference type="Pfam" id="PF01370"/>
    </source>
</evidence>
<dbReference type="InterPro" id="IPR036291">
    <property type="entry name" value="NAD(P)-bd_dom_sf"/>
</dbReference>
<feature type="compositionally biased region" description="Basic and acidic residues" evidence="2">
    <location>
        <begin position="132"/>
        <end position="145"/>
    </location>
</feature>
<feature type="region of interest" description="Disordered" evidence="2">
    <location>
        <begin position="132"/>
        <end position="192"/>
    </location>
</feature>
<feature type="compositionally biased region" description="Pro residues" evidence="2">
    <location>
        <begin position="1"/>
        <end position="11"/>
    </location>
</feature>
<dbReference type="EMBL" id="VDLX02000025">
    <property type="protein sequence ID" value="KAB8188508.1"/>
    <property type="molecule type" value="Genomic_DNA"/>
</dbReference>
<feature type="region of interest" description="Disordered" evidence="2">
    <location>
        <begin position="208"/>
        <end position="235"/>
    </location>
</feature>
<comment type="similarity">
    <text evidence="1">Belongs to the NAD(P)-dependent epimerase/dehydratase family.</text>
</comment>
<feature type="compositionally biased region" description="Gly residues" evidence="2">
    <location>
        <begin position="48"/>
        <end position="68"/>
    </location>
</feature>
<accession>A0A5C4VD57</accession>
<dbReference type="Proteomes" id="UP000312512">
    <property type="component" value="Unassembled WGS sequence"/>
</dbReference>
<dbReference type="PANTHER" id="PTHR43000">
    <property type="entry name" value="DTDP-D-GLUCOSE 4,6-DEHYDRATASE-RELATED"/>
    <property type="match status" value="1"/>
</dbReference>
<evidence type="ECO:0000256" key="1">
    <source>
        <dbReference type="ARBA" id="ARBA00007637"/>
    </source>
</evidence>
<feature type="compositionally biased region" description="Basic and acidic residues" evidence="2">
    <location>
        <begin position="154"/>
        <end position="184"/>
    </location>
</feature>
<evidence type="ECO:0000313" key="5">
    <source>
        <dbReference type="Proteomes" id="UP000312512"/>
    </source>
</evidence>
<evidence type="ECO:0000313" key="4">
    <source>
        <dbReference type="EMBL" id="KAB8188508.1"/>
    </source>
</evidence>
<proteinExistence type="inferred from homology"/>
<sequence>MRGPAGPPPPTARRGRSRPARRTPPPGRRPAGSGRWRVGWSWRSFRGPLGGGPQLDDGGQGVRGGGDGAADDGAQVRPCGGERGEVGRTESAAEGRPQAPRPGAELPGHPGGGPSGFLVFLLGVLAHVRRPQDVGSRSDRREKVRAARRAYRQQVDDQLRPSPGRDGDRGPHRGVRRQAEHRDGPGPGLEAHLELGRGVVGRLGVGEHRDRAGRVHDGPDRRHPVPFDQRRPDLDPVGVRGDERGQGHCAVEGQPVERDLQLHASLLPAPAASRRLVHVSSCAVYGDGTPGLDPQPEAGPLDPGELYGISKAVAERVVARYGQLFGMPYVVARPGKLFGWLNAEDAARALALLVRGAGPDGITYNLGTGRRVPFRELLRIAEEQAGRGLVRVVPPDEAELDLDPDARLGRDAAGAIGLARRNLSWRPRTFREQALSYFAWASRNLG</sequence>